<dbReference type="VEuPathDB" id="VectorBase:MDOMA2_019309"/>
<feature type="transmembrane region" description="Helical" evidence="5">
    <location>
        <begin position="151"/>
        <end position="169"/>
    </location>
</feature>
<feature type="transmembrane region" description="Helical" evidence="5">
    <location>
        <begin position="356"/>
        <end position="377"/>
    </location>
</feature>
<dbReference type="GO" id="GO:0022857">
    <property type="term" value="F:transmembrane transporter activity"/>
    <property type="evidence" value="ECO:0007669"/>
    <property type="project" value="InterPro"/>
</dbReference>
<dbReference type="EnsemblMetazoa" id="MDOA008077-RB">
    <property type="protein sequence ID" value="MDOA008077-PB"/>
    <property type="gene ID" value="MDOA008077"/>
</dbReference>
<dbReference type="AlphaFoldDB" id="A0A1I8MSQ7"/>
<dbReference type="PROSITE" id="PS50850">
    <property type="entry name" value="MFS"/>
    <property type="match status" value="1"/>
</dbReference>
<feature type="transmembrane region" description="Helical" evidence="5">
    <location>
        <begin position="57"/>
        <end position="78"/>
    </location>
</feature>
<dbReference type="InterPro" id="IPR005828">
    <property type="entry name" value="MFS_sugar_transport-like"/>
</dbReference>
<feature type="transmembrane region" description="Helical" evidence="5">
    <location>
        <begin position="181"/>
        <end position="198"/>
    </location>
</feature>
<organism evidence="7">
    <name type="scientific">Musca domestica</name>
    <name type="common">House fly</name>
    <dbReference type="NCBI Taxonomy" id="7370"/>
    <lineage>
        <taxon>Eukaryota</taxon>
        <taxon>Metazoa</taxon>
        <taxon>Ecdysozoa</taxon>
        <taxon>Arthropoda</taxon>
        <taxon>Hexapoda</taxon>
        <taxon>Insecta</taxon>
        <taxon>Pterygota</taxon>
        <taxon>Neoptera</taxon>
        <taxon>Endopterygota</taxon>
        <taxon>Diptera</taxon>
        <taxon>Brachycera</taxon>
        <taxon>Muscomorpha</taxon>
        <taxon>Muscoidea</taxon>
        <taxon>Muscidae</taxon>
        <taxon>Musca</taxon>
    </lineage>
</organism>
<evidence type="ECO:0000313" key="9">
    <source>
        <dbReference type="RefSeq" id="XP_011293829.1"/>
    </source>
</evidence>
<evidence type="ECO:0000256" key="5">
    <source>
        <dbReference type="SAM" id="Phobius"/>
    </source>
</evidence>
<comment type="subcellular location">
    <subcellularLocation>
        <location evidence="1">Membrane</location>
        <topology evidence="1">Multi-pass membrane protein</topology>
    </subcellularLocation>
</comment>
<keyword evidence="8" id="KW-1185">Reference proteome</keyword>
<accession>A0A1I8MSQ7</accession>
<dbReference type="SUPFAM" id="SSF103473">
    <property type="entry name" value="MFS general substrate transporter"/>
    <property type="match status" value="1"/>
</dbReference>
<dbReference type="Proteomes" id="UP001652621">
    <property type="component" value="Unplaced"/>
</dbReference>
<evidence type="ECO:0000256" key="1">
    <source>
        <dbReference type="ARBA" id="ARBA00004141"/>
    </source>
</evidence>
<keyword evidence="4 5" id="KW-0472">Membrane</keyword>
<dbReference type="Gene3D" id="1.20.1250.20">
    <property type="entry name" value="MFS general substrate transporter like domains"/>
    <property type="match status" value="1"/>
</dbReference>
<reference evidence="9" key="2">
    <citation type="submission" date="2025-04" db="UniProtKB">
        <authorList>
            <consortium name="RefSeq"/>
        </authorList>
    </citation>
    <scope>IDENTIFICATION</scope>
    <source>
        <strain evidence="9">Aabys</strain>
    </source>
</reference>
<feature type="domain" description="Major facilitator superfamily (MFS) profile" evidence="6">
    <location>
        <begin position="13"/>
        <end position="438"/>
    </location>
</feature>
<dbReference type="eggNOG" id="KOG0254">
    <property type="taxonomic scope" value="Eukaryota"/>
</dbReference>
<keyword evidence="2 5" id="KW-0812">Transmembrane</keyword>
<reference evidence="7" key="1">
    <citation type="submission" date="2020-05" db="UniProtKB">
        <authorList>
            <consortium name="EnsemblMetazoa"/>
        </authorList>
    </citation>
    <scope>IDENTIFICATION</scope>
    <source>
        <strain evidence="7">Aabys</strain>
    </source>
</reference>
<dbReference type="KEGG" id="mde:101893215"/>
<dbReference type="VEuPathDB" id="VectorBase:MDOA008077"/>
<gene>
    <name evidence="7" type="primary">101893215</name>
    <name evidence="9" type="synonym">LOC101893215</name>
</gene>
<dbReference type="RefSeq" id="XP_011293829.1">
    <property type="nucleotide sequence ID" value="XM_011295527.2"/>
</dbReference>
<proteinExistence type="predicted"/>
<dbReference type="GO" id="GO:0016020">
    <property type="term" value="C:membrane"/>
    <property type="evidence" value="ECO:0007669"/>
    <property type="project" value="UniProtKB-SubCell"/>
</dbReference>
<dbReference type="Pfam" id="PF00083">
    <property type="entry name" value="Sugar_tr"/>
    <property type="match status" value="1"/>
</dbReference>
<dbReference type="PANTHER" id="PTHR23529:SF2">
    <property type="entry name" value="GH19118P-RELATED"/>
    <property type="match status" value="1"/>
</dbReference>
<protein>
    <submittedName>
        <fullName evidence="9">Uncharacterized protein LOC101893215</fullName>
    </submittedName>
</protein>
<evidence type="ECO:0000256" key="4">
    <source>
        <dbReference type="ARBA" id="ARBA00023136"/>
    </source>
</evidence>
<sequence length="458" mass="49925">MQTTAGSKRPPPMTMGNFQPGYMATLGAGVCLFISGGMSFAQSLGFFHVPLSPAISVHTFYCWFLAVAIGALLSMLLGYVLPKKFIMAASAIMTLITGIVRVSAPMGYDALIAARYLSGIAVGLATVQYLMYASELSRNTRRGFSLGLEQFGISVGLALQIIMISQWSLSSSFSQNSLQGIFDIILAVISMGCLWYFIESPVDYLRLGDESTALLCLSKLQDTPSITMQTNQRLEELKDYVREENNLSTVEIVKRSMVPLLKMIIFRSIMLSLSYSAITSNALTYTMLVVNVSWSPILAGCLRIFGSGVSLGIVDILGRKLPATAWALAIGGLITPIAVILNTSYNIFIYHEMSKIVALWVTLHVADGLFSPVTSVYLGEAFPLHSKGLGIGFCVIVEQIIHIIFMATHPDDSAALMASGIIILVAAVVFLIIMPETKKTSLREAQDGFRKFFNFKMF</sequence>
<name>A0A1I8MSQ7_MUSDO</name>
<dbReference type="OrthoDB" id="6612291at2759"/>
<dbReference type="GeneID" id="101893215"/>
<dbReference type="InterPro" id="IPR020846">
    <property type="entry name" value="MFS_dom"/>
</dbReference>
<evidence type="ECO:0000313" key="8">
    <source>
        <dbReference type="Proteomes" id="UP001652621"/>
    </source>
</evidence>
<dbReference type="InterPro" id="IPR036259">
    <property type="entry name" value="MFS_trans_sf"/>
</dbReference>
<evidence type="ECO:0000313" key="7">
    <source>
        <dbReference type="EnsemblMetazoa" id="MDOA008077-PB"/>
    </source>
</evidence>
<dbReference type="PANTHER" id="PTHR23529">
    <property type="entry name" value="GH19118P-RELATED"/>
    <property type="match status" value="1"/>
</dbReference>
<feature type="transmembrane region" description="Helical" evidence="5">
    <location>
        <begin position="414"/>
        <end position="433"/>
    </location>
</feature>
<evidence type="ECO:0000259" key="6">
    <source>
        <dbReference type="PROSITE" id="PS50850"/>
    </source>
</evidence>
<feature type="transmembrane region" description="Helical" evidence="5">
    <location>
        <begin position="110"/>
        <end position="130"/>
    </location>
</feature>
<feature type="transmembrane region" description="Helical" evidence="5">
    <location>
        <begin position="85"/>
        <end position="104"/>
    </location>
</feature>
<dbReference type="PROSITE" id="PS00216">
    <property type="entry name" value="SUGAR_TRANSPORT_1"/>
    <property type="match status" value="1"/>
</dbReference>
<keyword evidence="3 5" id="KW-1133">Transmembrane helix</keyword>
<feature type="transmembrane region" description="Helical" evidence="5">
    <location>
        <begin position="264"/>
        <end position="288"/>
    </location>
</feature>
<feature type="transmembrane region" description="Helical" evidence="5">
    <location>
        <begin position="326"/>
        <end position="350"/>
    </location>
</feature>
<dbReference type="InterPro" id="IPR005829">
    <property type="entry name" value="Sugar_transporter_CS"/>
</dbReference>
<evidence type="ECO:0000256" key="2">
    <source>
        <dbReference type="ARBA" id="ARBA00022692"/>
    </source>
</evidence>
<dbReference type="PROSITE" id="PS00217">
    <property type="entry name" value="SUGAR_TRANSPORT_2"/>
    <property type="match status" value="1"/>
</dbReference>
<evidence type="ECO:0000256" key="3">
    <source>
        <dbReference type="ARBA" id="ARBA00022989"/>
    </source>
</evidence>